<dbReference type="PANTHER" id="PTHR14969">
    <property type="entry name" value="SPHINGOSINE-1-PHOSPHATE PHOSPHOHYDROLASE"/>
    <property type="match status" value="1"/>
</dbReference>
<keyword evidence="6 7" id="KW-0472">Membrane</keyword>
<evidence type="ECO:0000256" key="4">
    <source>
        <dbReference type="ARBA" id="ARBA00022801"/>
    </source>
</evidence>
<dbReference type="EMBL" id="FUWJ01000015">
    <property type="protein sequence ID" value="SKA37896.1"/>
    <property type="molecule type" value="Genomic_DNA"/>
</dbReference>
<dbReference type="GO" id="GO:0005886">
    <property type="term" value="C:plasma membrane"/>
    <property type="evidence" value="ECO:0007669"/>
    <property type="project" value="UniProtKB-SubCell"/>
</dbReference>
<evidence type="ECO:0000313" key="9">
    <source>
        <dbReference type="EMBL" id="SKA37896.1"/>
    </source>
</evidence>
<dbReference type="SUPFAM" id="SSF48317">
    <property type="entry name" value="Acid phosphatase/Vanadium-dependent haloperoxidase"/>
    <property type="match status" value="1"/>
</dbReference>
<gene>
    <name evidence="9" type="ORF">SAMN02745126_05975</name>
</gene>
<dbReference type="SMART" id="SM00014">
    <property type="entry name" value="acidPPc"/>
    <property type="match status" value="1"/>
</dbReference>
<feature type="transmembrane region" description="Helical" evidence="7">
    <location>
        <begin position="139"/>
        <end position="158"/>
    </location>
</feature>
<evidence type="ECO:0000313" key="10">
    <source>
        <dbReference type="Proteomes" id="UP000190092"/>
    </source>
</evidence>
<feature type="domain" description="Phosphatidic acid phosphatase type 2/haloperoxidase" evidence="8">
    <location>
        <begin position="63"/>
        <end position="179"/>
    </location>
</feature>
<dbReference type="Pfam" id="PF01569">
    <property type="entry name" value="PAP2"/>
    <property type="match status" value="1"/>
</dbReference>
<dbReference type="OrthoDB" id="9801622at2"/>
<keyword evidence="3 7" id="KW-0812">Transmembrane</keyword>
<evidence type="ECO:0000256" key="3">
    <source>
        <dbReference type="ARBA" id="ARBA00022692"/>
    </source>
</evidence>
<dbReference type="RefSeq" id="WP_085937715.1">
    <property type="nucleotide sequence ID" value="NZ_FUWJ01000015.1"/>
</dbReference>
<organism evidence="9 10">
    <name type="scientific">Enhydrobacter aerosaccus</name>
    <dbReference type="NCBI Taxonomy" id="225324"/>
    <lineage>
        <taxon>Bacteria</taxon>
        <taxon>Pseudomonadati</taxon>
        <taxon>Pseudomonadota</taxon>
        <taxon>Alphaproteobacteria</taxon>
        <taxon>Hyphomicrobiales</taxon>
        <taxon>Enhydrobacter</taxon>
    </lineage>
</organism>
<feature type="transmembrane region" description="Helical" evidence="7">
    <location>
        <begin position="164"/>
        <end position="184"/>
    </location>
</feature>
<dbReference type="AlphaFoldDB" id="A0A1T4TBY0"/>
<feature type="transmembrane region" description="Helical" evidence="7">
    <location>
        <begin position="63"/>
        <end position="84"/>
    </location>
</feature>
<protein>
    <submittedName>
        <fullName evidence="9">Undecaprenyl-diphosphatase</fullName>
    </submittedName>
</protein>
<keyword evidence="5 7" id="KW-1133">Transmembrane helix</keyword>
<keyword evidence="4" id="KW-0378">Hydrolase</keyword>
<dbReference type="GO" id="GO:0016787">
    <property type="term" value="F:hydrolase activity"/>
    <property type="evidence" value="ECO:0007669"/>
    <property type="project" value="UniProtKB-KW"/>
</dbReference>
<feature type="transmembrane region" description="Helical" evidence="7">
    <location>
        <begin position="29"/>
        <end position="51"/>
    </location>
</feature>
<dbReference type="InterPro" id="IPR036938">
    <property type="entry name" value="PAP2/HPO_sf"/>
</dbReference>
<dbReference type="Proteomes" id="UP000190092">
    <property type="component" value="Unassembled WGS sequence"/>
</dbReference>
<keyword evidence="2" id="KW-1003">Cell membrane</keyword>
<sequence>MDWAPRDWDRALLLWINQPAGHNGVLDKLVFDIADATLIKGGLFLAFYWWLWFDRTMGRRRDIVVALTAALAIAILSRALQVGLPFHQRPLHTPGLGLHVPLNVDPESLNTFSSFPSDHAMLFFALAVPIWARSRWLGAAAMVWTLLLICLPRVYLGYHFPSDVLAGAGLGILLMLVLCPLIAATRMPDRVLAFKAAHPAAFYALAFVVTLELAILFYDVRHFVLDAVRLGKMLVA</sequence>
<reference evidence="10" key="1">
    <citation type="submission" date="2017-02" db="EMBL/GenBank/DDBJ databases">
        <authorList>
            <person name="Varghese N."/>
            <person name="Submissions S."/>
        </authorList>
    </citation>
    <scope>NUCLEOTIDE SEQUENCE [LARGE SCALE GENOMIC DNA]</scope>
    <source>
        <strain evidence="10">ATCC 27094</strain>
    </source>
</reference>
<proteinExistence type="predicted"/>
<evidence type="ECO:0000256" key="6">
    <source>
        <dbReference type="ARBA" id="ARBA00023136"/>
    </source>
</evidence>
<accession>A0A1T4TBY0</accession>
<evidence type="ECO:0000256" key="7">
    <source>
        <dbReference type="SAM" id="Phobius"/>
    </source>
</evidence>
<evidence type="ECO:0000256" key="5">
    <source>
        <dbReference type="ARBA" id="ARBA00022989"/>
    </source>
</evidence>
<evidence type="ECO:0000256" key="1">
    <source>
        <dbReference type="ARBA" id="ARBA00004651"/>
    </source>
</evidence>
<feature type="transmembrane region" description="Helical" evidence="7">
    <location>
        <begin position="196"/>
        <end position="218"/>
    </location>
</feature>
<dbReference type="STRING" id="225324.SAMN02745126_05975"/>
<dbReference type="Gene3D" id="1.20.144.10">
    <property type="entry name" value="Phosphatidic acid phosphatase type 2/haloperoxidase"/>
    <property type="match status" value="1"/>
</dbReference>
<evidence type="ECO:0000259" key="8">
    <source>
        <dbReference type="SMART" id="SM00014"/>
    </source>
</evidence>
<dbReference type="PANTHER" id="PTHR14969:SF62">
    <property type="entry name" value="DECAPRENYLPHOSPHORYL-5-PHOSPHORIBOSE PHOSPHATASE RV3807C-RELATED"/>
    <property type="match status" value="1"/>
</dbReference>
<comment type="subcellular location">
    <subcellularLocation>
        <location evidence="1">Cell membrane</location>
        <topology evidence="1">Multi-pass membrane protein</topology>
    </subcellularLocation>
</comment>
<dbReference type="InterPro" id="IPR000326">
    <property type="entry name" value="PAP2/HPO"/>
</dbReference>
<keyword evidence="10" id="KW-1185">Reference proteome</keyword>
<name>A0A1T4TBY0_9HYPH</name>
<evidence type="ECO:0000256" key="2">
    <source>
        <dbReference type="ARBA" id="ARBA00022475"/>
    </source>
</evidence>